<gene>
    <name evidence="2" type="ORF">EZ216_02140</name>
</gene>
<accession>A0A4Z0CC12</accession>
<dbReference type="InterPro" id="IPR007497">
    <property type="entry name" value="SIMPL/DUF541"/>
</dbReference>
<comment type="caution">
    <text evidence="2">The sequence shown here is derived from an EMBL/GenBank/DDBJ whole genome shotgun (WGS) entry which is preliminary data.</text>
</comment>
<dbReference type="PANTHER" id="PTHR34387:SF1">
    <property type="entry name" value="PERIPLASMIC IMMUNOGENIC PROTEIN"/>
    <property type="match status" value="1"/>
</dbReference>
<dbReference type="InterPro" id="IPR052022">
    <property type="entry name" value="26kDa_periplasmic_antigen"/>
</dbReference>
<feature type="signal peptide" evidence="1">
    <location>
        <begin position="1"/>
        <end position="26"/>
    </location>
</feature>
<keyword evidence="1" id="KW-0732">Signal</keyword>
<dbReference type="EMBL" id="SMLK01000001">
    <property type="protein sequence ID" value="TFZ07988.1"/>
    <property type="molecule type" value="Genomic_DNA"/>
</dbReference>
<dbReference type="AlphaFoldDB" id="A0A4Z0CC12"/>
<dbReference type="GO" id="GO:0006974">
    <property type="term" value="P:DNA damage response"/>
    <property type="evidence" value="ECO:0007669"/>
    <property type="project" value="TreeGrafter"/>
</dbReference>
<protein>
    <submittedName>
        <fullName evidence="2">DUF541 domain-containing protein</fullName>
    </submittedName>
</protein>
<dbReference type="PANTHER" id="PTHR34387">
    <property type="entry name" value="SLR1258 PROTEIN"/>
    <property type="match status" value="1"/>
</dbReference>
<reference evidence="2 3" key="1">
    <citation type="submission" date="2019-03" db="EMBL/GenBank/DDBJ databases">
        <title>Ramlibacter sp. 18x22-1, whole genome shotgun sequence.</title>
        <authorList>
            <person name="Zhang X."/>
            <person name="Feng G."/>
            <person name="Zhu H."/>
        </authorList>
    </citation>
    <scope>NUCLEOTIDE SEQUENCE [LARGE SCALE GENOMIC DNA]</scope>
    <source>
        <strain evidence="2 3">18x22-1</strain>
    </source>
</reference>
<dbReference type="OrthoDB" id="7062395at2"/>
<dbReference type="Pfam" id="PF04402">
    <property type="entry name" value="SIMPL"/>
    <property type="match status" value="1"/>
</dbReference>
<sequence length="237" mass="25051">MPNFIRSAVPAFLAAALLFPAARAGAQTVPPPENVVQLSTSSTVEVPQDVLVFSLTATREGADPGQVQNQLKAVLDQALAEAKKSAQPGAMDVHTGGFNVGPRYDRNGKISGWVGTAELVLEGKDFARLSQAAGRLQGMTVASASFRLSREQREQAERQAQSQAIAGFRTKAGELAKAFGFNTYTLREVSVQAQDTGYVPRPRMMAMEAKAAADAPVPVEAGKANVLVNVSGSVQLR</sequence>
<evidence type="ECO:0000256" key="1">
    <source>
        <dbReference type="SAM" id="SignalP"/>
    </source>
</evidence>
<name>A0A4Z0CC12_9BURK</name>
<dbReference type="Gene3D" id="3.30.70.2970">
    <property type="entry name" value="Protein of unknown function (DUF541), domain 2"/>
    <property type="match status" value="1"/>
</dbReference>
<dbReference type="Proteomes" id="UP000297839">
    <property type="component" value="Unassembled WGS sequence"/>
</dbReference>
<keyword evidence="3" id="KW-1185">Reference proteome</keyword>
<evidence type="ECO:0000313" key="2">
    <source>
        <dbReference type="EMBL" id="TFZ07988.1"/>
    </source>
</evidence>
<feature type="chain" id="PRO_5021333447" evidence="1">
    <location>
        <begin position="27"/>
        <end position="237"/>
    </location>
</feature>
<organism evidence="2 3">
    <name type="scientific">Ramlibacter humi</name>
    <dbReference type="NCBI Taxonomy" id="2530451"/>
    <lineage>
        <taxon>Bacteria</taxon>
        <taxon>Pseudomonadati</taxon>
        <taxon>Pseudomonadota</taxon>
        <taxon>Betaproteobacteria</taxon>
        <taxon>Burkholderiales</taxon>
        <taxon>Comamonadaceae</taxon>
        <taxon>Ramlibacter</taxon>
    </lineage>
</organism>
<evidence type="ECO:0000313" key="3">
    <source>
        <dbReference type="Proteomes" id="UP000297839"/>
    </source>
</evidence>
<proteinExistence type="predicted"/>
<dbReference type="Gene3D" id="3.30.110.170">
    <property type="entry name" value="Protein of unknown function (DUF541), domain 1"/>
    <property type="match status" value="1"/>
</dbReference>